<gene>
    <name evidence="1" type="ORF">Rsw2DRAFT_3085</name>
</gene>
<proteinExistence type="predicted"/>
<evidence type="ECO:0000313" key="2">
    <source>
        <dbReference type="Proteomes" id="UP000010121"/>
    </source>
</evidence>
<sequence>MKRAAMLYCADIDAPRYKVLKQRDQLPFWTDGQSEEGGWSDFTLDDAFRLRLTLDMIGGEGTGDDQLGGLAPSYVPKVITNAMGYAERHPLNTIAQPDLWAGVVIFEHRPTKGTPYRFSSWYFGPISDFGDWLSAETAKAEGEYQGLRASPVRTFLANASRAAAFVRRRAFEHGLPEGSDFSEAI</sequence>
<reference evidence="1 2" key="1">
    <citation type="submission" date="2009-08" db="EMBL/GenBank/DDBJ databases">
        <title>The draft genome of Rhodobacter sp. SW2.</title>
        <authorList>
            <consortium name="US DOE Joint Genome Institute (JGI-PGF)"/>
            <person name="Lucas S."/>
            <person name="Copeland A."/>
            <person name="Lapidus A."/>
            <person name="Glavina del Rio T."/>
            <person name="Tice H."/>
            <person name="Bruce D."/>
            <person name="Goodwin L."/>
            <person name="Pitluck S."/>
            <person name="Larimer F."/>
            <person name="Land M.L."/>
            <person name="Hauser L."/>
            <person name="Emerson D."/>
        </authorList>
    </citation>
    <scope>NUCLEOTIDE SEQUENCE [LARGE SCALE GENOMIC DNA]</scope>
    <source>
        <strain evidence="1 2">SW2</strain>
    </source>
</reference>
<comment type="caution">
    <text evidence="1">The sequence shown here is derived from an EMBL/GenBank/DDBJ whole genome shotgun (WGS) entry which is preliminary data.</text>
</comment>
<dbReference type="EMBL" id="ACYY01000028">
    <property type="protein sequence ID" value="EEW24016.1"/>
    <property type="molecule type" value="Genomic_DNA"/>
</dbReference>
<evidence type="ECO:0000313" key="1">
    <source>
        <dbReference type="EMBL" id="EEW24016.1"/>
    </source>
</evidence>
<keyword evidence="2" id="KW-1185">Reference proteome</keyword>
<dbReference type="STRING" id="371731.Rsw2DRAFT_3085"/>
<dbReference type="RefSeq" id="WP_008032590.1">
    <property type="nucleotide sequence ID" value="NZ_ACYY01000028.1"/>
</dbReference>
<dbReference type="Proteomes" id="UP000010121">
    <property type="component" value="Unassembled WGS sequence"/>
</dbReference>
<protein>
    <submittedName>
        <fullName evidence="1">Uncharacterized protein</fullName>
    </submittedName>
</protein>
<name>C8S4V7_9RHOB</name>
<dbReference type="OrthoDB" id="7867811at2"/>
<accession>C8S4V7</accession>
<organism evidence="1 2">
    <name type="scientific">Rhodobacter ferrooxidans</name>
    <dbReference type="NCBI Taxonomy" id="371731"/>
    <lineage>
        <taxon>Bacteria</taxon>
        <taxon>Pseudomonadati</taxon>
        <taxon>Pseudomonadota</taxon>
        <taxon>Alphaproteobacteria</taxon>
        <taxon>Rhodobacterales</taxon>
        <taxon>Rhodobacter group</taxon>
        <taxon>Rhodobacter</taxon>
    </lineage>
</organism>
<dbReference type="AlphaFoldDB" id="C8S4V7"/>